<feature type="transmembrane region" description="Helical" evidence="8">
    <location>
        <begin position="150"/>
        <end position="174"/>
    </location>
</feature>
<feature type="transmembrane region" description="Helical" evidence="8">
    <location>
        <begin position="83"/>
        <end position="106"/>
    </location>
</feature>
<evidence type="ECO:0000313" key="9">
    <source>
        <dbReference type="EMBL" id="EGD60017.1"/>
    </source>
</evidence>
<evidence type="ECO:0000256" key="5">
    <source>
        <dbReference type="ARBA" id="ARBA00022801"/>
    </source>
</evidence>
<evidence type="ECO:0000256" key="8">
    <source>
        <dbReference type="SAM" id="Phobius"/>
    </source>
</evidence>
<dbReference type="Proteomes" id="UP000004728">
    <property type="component" value="Unassembled WGS sequence"/>
</dbReference>
<dbReference type="Pfam" id="PF09721">
    <property type="entry name" value="Exosortase_EpsH"/>
    <property type="match status" value="1"/>
</dbReference>
<dbReference type="NCBIfam" id="TIGR04178">
    <property type="entry name" value="exo_archaeo"/>
    <property type="match status" value="1"/>
</dbReference>
<accession>F1Z552</accession>
<dbReference type="HOGENOM" id="CLU_065975_1_0_5"/>
<keyword evidence="7 8" id="KW-0472">Membrane</keyword>
<keyword evidence="6 8" id="KW-1133">Transmembrane helix</keyword>
<comment type="caution">
    <text evidence="9">The sequence shown here is derived from an EMBL/GenBank/DDBJ whole genome shotgun (WGS) entry which is preliminary data.</text>
</comment>
<comment type="subcellular location">
    <subcellularLocation>
        <location evidence="1">Cell membrane</location>
        <topology evidence="1">Multi-pass membrane protein</topology>
    </subcellularLocation>
</comment>
<protein>
    <submittedName>
        <fullName evidence="9">Eight transmembrane protein EpsH</fullName>
    </submittedName>
</protein>
<dbReference type="EMBL" id="AEWJ01000023">
    <property type="protein sequence ID" value="EGD60017.1"/>
    <property type="molecule type" value="Genomic_DNA"/>
</dbReference>
<evidence type="ECO:0000256" key="7">
    <source>
        <dbReference type="ARBA" id="ARBA00023136"/>
    </source>
</evidence>
<dbReference type="InParanoid" id="F1Z552"/>
<sequence length="288" mass="30795">MRMPQPAGGWPHRRLAHADLALLAGLLLLALPALHALWVGAWSTAQGAQGPIVLGSGLWLILRETGAREKGGALSGARMVLMWPLLGVLLVAYVLALMTGVLALAWATLVAIGAFALFAVAGWPALSARWFAFLYLIFAAPVPTRLAGSLADALSVWLSRAAVEILWLCGIDAASSGLDLYVDQYELRMADACAGLNSLTSLFAIGLFYIFVRHRSRWRHALALCVFVPPIAVLSNLARIVILLLVTHVWGDEVAQGILHRGTGIVMFVVALATLLAVDALLSRLVRS</sequence>
<reference evidence="9 10" key="1">
    <citation type="journal article" date="2012" name="J. Bacteriol.">
        <title>Draft Genome Sequence of Novosphingobium nitrogenifigens Y88T.</title>
        <authorList>
            <person name="Strabala T.J."/>
            <person name="Macdonald L."/>
            <person name="Liu V."/>
            <person name="Smit A.M."/>
        </authorList>
    </citation>
    <scope>NUCLEOTIDE SEQUENCE [LARGE SCALE GENOMIC DNA]</scope>
    <source>
        <strain evidence="9 10">DSM 19370</strain>
    </source>
</reference>
<dbReference type="InterPro" id="IPR026392">
    <property type="entry name" value="Exo/Archaeosortase_dom"/>
</dbReference>
<keyword evidence="10" id="KW-1185">Reference proteome</keyword>
<gene>
    <name evidence="9" type="ORF">Y88_1891</name>
</gene>
<feature type="transmembrane region" description="Helical" evidence="8">
    <location>
        <begin position="194"/>
        <end position="212"/>
    </location>
</feature>
<dbReference type="GO" id="GO:0008233">
    <property type="term" value="F:peptidase activity"/>
    <property type="evidence" value="ECO:0007669"/>
    <property type="project" value="UniProtKB-KW"/>
</dbReference>
<proteinExistence type="predicted"/>
<feature type="transmembrane region" description="Helical" evidence="8">
    <location>
        <begin position="112"/>
        <end position="138"/>
    </location>
</feature>
<keyword evidence="3" id="KW-0645">Protease</keyword>
<dbReference type="InterPro" id="IPR019127">
    <property type="entry name" value="Exosortase"/>
</dbReference>
<keyword evidence="5" id="KW-0378">Hydrolase</keyword>
<evidence type="ECO:0000256" key="4">
    <source>
        <dbReference type="ARBA" id="ARBA00022692"/>
    </source>
</evidence>
<organism evidence="9 10">
    <name type="scientific">Novosphingobium nitrogenifigens DSM 19370</name>
    <dbReference type="NCBI Taxonomy" id="983920"/>
    <lineage>
        <taxon>Bacteria</taxon>
        <taxon>Pseudomonadati</taxon>
        <taxon>Pseudomonadota</taxon>
        <taxon>Alphaproteobacteria</taxon>
        <taxon>Sphingomonadales</taxon>
        <taxon>Sphingomonadaceae</taxon>
        <taxon>Novosphingobium</taxon>
    </lineage>
</organism>
<keyword evidence="4 8" id="KW-0812">Transmembrane</keyword>
<dbReference type="AlphaFoldDB" id="F1Z552"/>
<keyword evidence="2" id="KW-1003">Cell membrane</keyword>
<evidence type="ECO:0000256" key="1">
    <source>
        <dbReference type="ARBA" id="ARBA00004651"/>
    </source>
</evidence>
<dbReference type="GO" id="GO:0005886">
    <property type="term" value="C:plasma membrane"/>
    <property type="evidence" value="ECO:0007669"/>
    <property type="project" value="UniProtKB-SubCell"/>
</dbReference>
<feature type="transmembrane region" description="Helical" evidence="8">
    <location>
        <begin position="258"/>
        <end position="282"/>
    </location>
</feature>
<dbReference type="eggNOG" id="COG1269">
    <property type="taxonomic scope" value="Bacteria"/>
</dbReference>
<evidence type="ECO:0000256" key="6">
    <source>
        <dbReference type="ARBA" id="ARBA00022989"/>
    </source>
</evidence>
<dbReference type="GO" id="GO:0006508">
    <property type="term" value="P:proteolysis"/>
    <property type="evidence" value="ECO:0007669"/>
    <property type="project" value="UniProtKB-KW"/>
</dbReference>
<evidence type="ECO:0000256" key="2">
    <source>
        <dbReference type="ARBA" id="ARBA00022475"/>
    </source>
</evidence>
<evidence type="ECO:0000256" key="3">
    <source>
        <dbReference type="ARBA" id="ARBA00022670"/>
    </source>
</evidence>
<evidence type="ECO:0000313" key="10">
    <source>
        <dbReference type="Proteomes" id="UP000004728"/>
    </source>
</evidence>
<feature type="transmembrane region" description="Helical" evidence="8">
    <location>
        <begin position="224"/>
        <end position="246"/>
    </location>
</feature>
<dbReference type="STRING" id="983920.Y88_1891"/>
<name>F1Z552_9SPHN</name>